<protein>
    <submittedName>
        <fullName evidence="1">Uncharacterized protein</fullName>
    </submittedName>
</protein>
<dbReference type="RefSeq" id="WP_102113531.1">
    <property type="nucleotide sequence ID" value="NZ_BMGN01000012.1"/>
</dbReference>
<sequence length="71" mass="7857">MSTGNDPILSEIERFMADRGMTATAFGTSSVNDPRLVFDLRDGRELRRSTRVRVETFMQGKVEAAVHTGAP</sequence>
<name>A0A2K9NFX6_9PROT</name>
<dbReference type="EMBL" id="CP025612">
    <property type="protein sequence ID" value="AUN31977.1"/>
    <property type="molecule type" value="Genomic_DNA"/>
</dbReference>
<evidence type="ECO:0000313" key="1">
    <source>
        <dbReference type="EMBL" id="AUN31977.1"/>
    </source>
</evidence>
<organism evidence="1 2">
    <name type="scientific">Niveispirillum cyanobacteriorum</name>
    <dbReference type="NCBI Taxonomy" id="1612173"/>
    <lineage>
        <taxon>Bacteria</taxon>
        <taxon>Pseudomonadati</taxon>
        <taxon>Pseudomonadota</taxon>
        <taxon>Alphaproteobacteria</taxon>
        <taxon>Rhodospirillales</taxon>
        <taxon>Azospirillaceae</taxon>
        <taxon>Niveispirillum</taxon>
    </lineage>
</organism>
<reference evidence="1 2" key="1">
    <citation type="submission" date="2017-12" db="EMBL/GenBank/DDBJ databases">
        <title>Genomes of bacteria within cyanobacterial aggregates.</title>
        <authorList>
            <person name="Cai H."/>
        </authorList>
    </citation>
    <scope>NUCLEOTIDE SEQUENCE [LARGE SCALE GENOMIC DNA]</scope>
    <source>
        <strain evidence="1 2">TH16</strain>
    </source>
</reference>
<dbReference type="OrthoDB" id="7376075at2"/>
<dbReference type="KEGG" id="ncb:C0V82_16235"/>
<proteinExistence type="predicted"/>
<evidence type="ECO:0000313" key="2">
    <source>
        <dbReference type="Proteomes" id="UP000234752"/>
    </source>
</evidence>
<accession>A0A2K9NFX6</accession>
<keyword evidence="2" id="KW-1185">Reference proteome</keyword>
<gene>
    <name evidence="1" type="ORF">C0V82_16235</name>
</gene>
<dbReference type="Proteomes" id="UP000234752">
    <property type="component" value="Chromosome eg_2"/>
</dbReference>
<dbReference type="AlphaFoldDB" id="A0A2K9NFX6"/>